<dbReference type="Pfam" id="PF17921">
    <property type="entry name" value="Integrase_H2C2"/>
    <property type="match status" value="1"/>
</dbReference>
<sequence length="153" mass="17763">MEKGFDEGRFHFLDGIIYHRTKNTCVMTLKDETLINTILNECHYSAVCGHLSEDGKLERVKNFSWWQNWRKHVPEYCKTCDRCQKANRSIGKKFRMINQIHEPNSPFKIVYMDSEKTLPSGGARSLNACLVLVDRNSGTLMFLSCKKDDRAIL</sequence>
<feature type="domain" description="Integrase zinc-binding" evidence="1">
    <location>
        <begin position="31"/>
        <end position="88"/>
    </location>
</feature>
<dbReference type="PANTHER" id="PTHR37984">
    <property type="entry name" value="PROTEIN CBG26694"/>
    <property type="match status" value="1"/>
</dbReference>
<name>A0A9Q3K8N6_9BASI</name>
<reference evidence="2" key="1">
    <citation type="submission" date="2021-03" db="EMBL/GenBank/DDBJ databases">
        <title>Draft genome sequence of rust myrtle Austropuccinia psidii MF-1, a brazilian biotype.</title>
        <authorList>
            <person name="Quecine M.C."/>
            <person name="Pachon D.M.R."/>
            <person name="Bonatelli M.L."/>
            <person name="Correr F.H."/>
            <person name="Franceschini L.M."/>
            <person name="Leite T.F."/>
            <person name="Margarido G.R.A."/>
            <person name="Almeida C.A."/>
            <person name="Ferrarezi J.A."/>
            <person name="Labate C.A."/>
        </authorList>
    </citation>
    <scope>NUCLEOTIDE SEQUENCE</scope>
    <source>
        <strain evidence="2">MF-1</strain>
    </source>
</reference>
<evidence type="ECO:0000313" key="3">
    <source>
        <dbReference type="Proteomes" id="UP000765509"/>
    </source>
</evidence>
<proteinExistence type="predicted"/>
<dbReference type="AlphaFoldDB" id="A0A9Q3K8N6"/>
<dbReference type="EMBL" id="AVOT02098819">
    <property type="protein sequence ID" value="MBW0576629.1"/>
    <property type="molecule type" value="Genomic_DNA"/>
</dbReference>
<gene>
    <name evidence="2" type="ORF">O181_116344</name>
</gene>
<comment type="caution">
    <text evidence="2">The sequence shown here is derived from an EMBL/GenBank/DDBJ whole genome shotgun (WGS) entry which is preliminary data.</text>
</comment>
<protein>
    <recommendedName>
        <fullName evidence="1">Integrase zinc-binding domain-containing protein</fullName>
    </recommendedName>
</protein>
<dbReference type="InterPro" id="IPR050951">
    <property type="entry name" value="Retrovirus_Pol_polyprotein"/>
</dbReference>
<evidence type="ECO:0000259" key="1">
    <source>
        <dbReference type="Pfam" id="PF17921"/>
    </source>
</evidence>
<organism evidence="2 3">
    <name type="scientific">Austropuccinia psidii MF-1</name>
    <dbReference type="NCBI Taxonomy" id="1389203"/>
    <lineage>
        <taxon>Eukaryota</taxon>
        <taxon>Fungi</taxon>
        <taxon>Dikarya</taxon>
        <taxon>Basidiomycota</taxon>
        <taxon>Pucciniomycotina</taxon>
        <taxon>Pucciniomycetes</taxon>
        <taxon>Pucciniales</taxon>
        <taxon>Sphaerophragmiaceae</taxon>
        <taxon>Austropuccinia</taxon>
    </lineage>
</organism>
<dbReference type="Proteomes" id="UP000765509">
    <property type="component" value="Unassembled WGS sequence"/>
</dbReference>
<dbReference type="PANTHER" id="PTHR37984:SF5">
    <property type="entry name" value="PROTEIN NYNRIN-LIKE"/>
    <property type="match status" value="1"/>
</dbReference>
<dbReference type="InterPro" id="IPR041588">
    <property type="entry name" value="Integrase_H2C2"/>
</dbReference>
<dbReference type="Gene3D" id="1.10.340.70">
    <property type="match status" value="1"/>
</dbReference>
<keyword evidence="3" id="KW-1185">Reference proteome</keyword>
<evidence type="ECO:0000313" key="2">
    <source>
        <dbReference type="EMBL" id="MBW0576629.1"/>
    </source>
</evidence>
<accession>A0A9Q3K8N6</accession>